<dbReference type="AlphaFoldDB" id="D8QG64"/>
<evidence type="ECO:0000313" key="4">
    <source>
        <dbReference type="Proteomes" id="UP000007431"/>
    </source>
</evidence>
<feature type="transmembrane region" description="Helical" evidence="1">
    <location>
        <begin position="82"/>
        <end position="104"/>
    </location>
</feature>
<accession>D8QG64</accession>
<name>D8QG64_SCHCM</name>
<feature type="transmembrane region" description="Helical" evidence="1">
    <location>
        <begin position="6"/>
        <end position="31"/>
    </location>
</feature>
<reference evidence="3 4" key="1">
    <citation type="journal article" date="2010" name="Nat. Biotechnol.">
        <title>Genome sequence of the model mushroom Schizophyllum commune.</title>
        <authorList>
            <person name="Ohm R.A."/>
            <person name="de Jong J.F."/>
            <person name="Lugones L.G."/>
            <person name="Aerts A."/>
            <person name="Kothe E."/>
            <person name="Stajich J.E."/>
            <person name="de Vries R.P."/>
            <person name="Record E."/>
            <person name="Levasseur A."/>
            <person name="Baker S.E."/>
            <person name="Bartholomew K.A."/>
            <person name="Coutinho P.M."/>
            <person name="Erdmann S."/>
            <person name="Fowler T.J."/>
            <person name="Gathman A.C."/>
            <person name="Lombard V."/>
            <person name="Henrissat B."/>
            <person name="Knabe N."/>
            <person name="Kuees U."/>
            <person name="Lilly W.W."/>
            <person name="Lindquist E."/>
            <person name="Lucas S."/>
            <person name="Magnuson J.K."/>
            <person name="Piumi F."/>
            <person name="Raudaskoski M."/>
            <person name="Salamov A."/>
            <person name="Schmutz J."/>
            <person name="Schwarze F.W.M.R."/>
            <person name="vanKuyk P.A."/>
            <person name="Horton J.S."/>
            <person name="Grigoriev I.V."/>
            <person name="Woesten H.A.B."/>
        </authorList>
    </citation>
    <scope>NUCLEOTIDE SEQUENCE [LARGE SCALE GENOMIC DNA]</scope>
    <source>
        <strain evidence="4">H4-8 / FGSC 9210</strain>
    </source>
</reference>
<feature type="transmembrane region" description="Helical" evidence="1">
    <location>
        <begin position="43"/>
        <end position="62"/>
    </location>
</feature>
<protein>
    <recommendedName>
        <fullName evidence="2">DUF6534 domain-containing protein</fullName>
    </recommendedName>
</protein>
<dbReference type="VEuPathDB" id="FungiDB:SCHCODRAFT_02639258"/>
<keyword evidence="1" id="KW-0812">Transmembrane</keyword>
<evidence type="ECO:0000313" key="3">
    <source>
        <dbReference type="EMBL" id="EFI93238.1"/>
    </source>
</evidence>
<keyword evidence="1" id="KW-0472">Membrane</keyword>
<dbReference type="eggNOG" id="ENOG502S3SS">
    <property type="taxonomic scope" value="Eukaryota"/>
</dbReference>
<feature type="non-terminal residue" evidence="3">
    <location>
        <position position="208"/>
    </location>
</feature>
<dbReference type="OMA" id="PQFARFQ"/>
<dbReference type="InterPro" id="IPR045339">
    <property type="entry name" value="DUF6534"/>
</dbReference>
<feature type="non-terminal residue" evidence="3">
    <location>
        <position position="1"/>
    </location>
</feature>
<gene>
    <name evidence="3" type="ORF">SCHCODRAFT_30086</name>
</gene>
<feature type="transmembrane region" description="Helical" evidence="1">
    <location>
        <begin position="116"/>
        <end position="136"/>
    </location>
</feature>
<dbReference type="HOGENOM" id="CLU_046025_16_0_1"/>
<keyword evidence="1" id="KW-1133">Transmembrane helix</keyword>
<feature type="domain" description="DUF6534" evidence="2">
    <location>
        <begin position="124"/>
        <end position="208"/>
    </location>
</feature>
<evidence type="ECO:0000256" key="1">
    <source>
        <dbReference type="SAM" id="Phobius"/>
    </source>
</evidence>
<evidence type="ECO:0000259" key="2">
    <source>
        <dbReference type="Pfam" id="PF20152"/>
    </source>
</evidence>
<dbReference type="InParanoid" id="D8QG64"/>
<feature type="transmembrane region" description="Helical" evidence="1">
    <location>
        <begin position="156"/>
        <end position="179"/>
    </location>
</feature>
<dbReference type="Pfam" id="PF20152">
    <property type="entry name" value="DUF6534"/>
    <property type="match status" value="1"/>
</dbReference>
<organism evidence="4">
    <name type="scientific">Schizophyllum commune (strain H4-8 / FGSC 9210)</name>
    <name type="common">Split gill fungus</name>
    <dbReference type="NCBI Taxonomy" id="578458"/>
    <lineage>
        <taxon>Eukaryota</taxon>
        <taxon>Fungi</taxon>
        <taxon>Dikarya</taxon>
        <taxon>Basidiomycota</taxon>
        <taxon>Agaricomycotina</taxon>
        <taxon>Agaricomycetes</taxon>
        <taxon>Agaricomycetidae</taxon>
        <taxon>Agaricales</taxon>
        <taxon>Schizophyllaceae</taxon>
        <taxon>Schizophyllum</taxon>
    </lineage>
</organism>
<dbReference type="Proteomes" id="UP000007431">
    <property type="component" value="Unassembled WGS sequence"/>
</dbReference>
<keyword evidence="4" id="KW-1185">Reference proteome</keyword>
<dbReference type="PANTHER" id="PTHR40465:SF1">
    <property type="entry name" value="DUF6534 DOMAIN-CONTAINING PROTEIN"/>
    <property type="match status" value="1"/>
</dbReference>
<dbReference type="STRING" id="578458.D8QG64"/>
<dbReference type="EMBL" id="GL377311">
    <property type="protein sequence ID" value="EFI93238.1"/>
    <property type="molecule type" value="Genomic_DNA"/>
</dbReference>
<sequence length="208" mass="23215">PAQLAHGPMLIGLVFNVLLYGIMITQLYLYVTTYKRDPLWIKIYVAVLFVADTFNTVCLMVYMYDALVLHFGDTPFLNTANWVFATAFIAAAGGLSTSIAIHFVSHFSEFQKFEIAVIFWLVAAAVGDVFITVALTKYLREHYTGYRATDDRIDGIIRLTVQTGMITAIWAIIDLGVYLGDPTGTHLIFNLPLSKLYSNTLLSSLNAR</sequence>
<proteinExistence type="predicted"/>
<dbReference type="PANTHER" id="PTHR40465">
    <property type="entry name" value="CHROMOSOME 1, WHOLE GENOME SHOTGUN SEQUENCE"/>
    <property type="match status" value="1"/>
</dbReference>